<gene>
    <name evidence="3" type="ORF">A2838_02450</name>
</gene>
<protein>
    <recommendedName>
        <fullName evidence="5">TrbC/VIRB2 family protein</fullName>
    </recommendedName>
</protein>
<keyword evidence="2" id="KW-0732">Signal</keyword>
<evidence type="ECO:0000313" key="3">
    <source>
        <dbReference type="EMBL" id="OHA90428.1"/>
    </source>
</evidence>
<feature type="chain" id="PRO_5009584505" description="TrbC/VIRB2 family protein" evidence="2">
    <location>
        <begin position="27"/>
        <end position="139"/>
    </location>
</feature>
<evidence type="ECO:0000256" key="1">
    <source>
        <dbReference type="SAM" id="Phobius"/>
    </source>
</evidence>
<name>A0A1G2T0A7_9BACT</name>
<organism evidence="3 4">
    <name type="scientific">Candidatus Zambryskibacteria bacterium RIFCSPHIGHO2_01_FULL_46_25</name>
    <dbReference type="NCBI Taxonomy" id="1802738"/>
    <lineage>
        <taxon>Bacteria</taxon>
        <taxon>Candidatus Zambryskiibacteriota</taxon>
    </lineage>
</organism>
<feature type="transmembrane region" description="Helical" evidence="1">
    <location>
        <begin position="68"/>
        <end position="89"/>
    </location>
</feature>
<evidence type="ECO:0000313" key="4">
    <source>
        <dbReference type="Proteomes" id="UP000178107"/>
    </source>
</evidence>
<sequence length="139" mass="14618">MMKKTILASAFSFLIILSFGVATVYAQGEGDNTCEGEGQNSNCTSLPNPLKSGTDNLFVLLKTIINDILLPIGAVLAVMAFIFVGFKYVMAQGKPAELEKAHKALLYTAVGTGVLLGSWMLATVVCKTIAQVTGGTCPI</sequence>
<dbReference type="Proteomes" id="UP000178107">
    <property type="component" value="Unassembled WGS sequence"/>
</dbReference>
<evidence type="ECO:0008006" key="5">
    <source>
        <dbReference type="Google" id="ProtNLM"/>
    </source>
</evidence>
<dbReference type="EMBL" id="MHVH01000005">
    <property type="protein sequence ID" value="OHA90428.1"/>
    <property type="molecule type" value="Genomic_DNA"/>
</dbReference>
<keyword evidence="1" id="KW-0812">Transmembrane</keyword>
<evidence type="ECO:0000256" key="2">
    <source>
        <dbReference type="SAM" id="SignalP"/>
    </source>
</evidence>
<feature type="transmembrane region" description="Helical" evidence="1">
    <location>
        <begin position="101"/>
        <end position="122"/>
    </location>
</feature>
<dbReference type="AlphaFoldDB" id="A0A1G2T0A7"/>
<keyword evidence="1" id="KW-0472">Membrane</keyword>
<dbReference type="Pfam" id="PF18895">
    <property type="entry name" value="T4SS_pilin"/>
    <property type="match status" value="1"/>
</dbReference>
<accession>A0A1G2T0A7</accession>
<keyword evidence="1" id="KW-1133">Transmembrane helix</keyword>
<feature type="signal peptide" evidence="2">
    <location>
        <begin position="1"/>
        <end position="26"/>
    </location>
</feature>
<comment type="caution">
    <text evidence="3">The sequence shown here is derived from an EMBL/GenBank/DDBJ whole genome shotgun (WGS) entry which is preliminary data.</text>
</comment>
<proteinExistence type="predicted"/>
<reference evidence="3 4" key="1">
    <citation type="journal article" date="2016" name="Nat. Commun.">
        <title>Thousands of microbial genomes shed light on interconnected biogeochemical processes in an aquifer system.</title>
        <authorList>
            <person name="Anantharaman K."/>
            <person name="Brown C.T."/>
            <person name="Hug L.A."/>
            <person name="Sharon I."/>
            <person name="Castelle C.J."/>
            <person name="Probst A.J."/>
            <person name="Thomas B.C."/>
            <person name="Singh A."/>
            <person name="Wilkins M.J."/>
            <person name="Karaoz U."/>
            <person name="Brodie E.L."/>
            <person name="Williams K.H."/>
            <person name="Hubbard S.S."/>
            <person name="Banfield J.F."/>
        </authorList>
    </citation>
    <scope>NUCLEOTIDE SEQUENCE [LARGE SCALE GENOMIC DNA]</scope>
</reference>
<dbReference type="InterPro" id="IPR043993">
    <property type="entry name" value="T4SS_pilin"/>
</dbReference>